<dbReference type="NCBIfam" id="TIGR01633">
    <property type="entry name" value="phi3626_gp14_N"/>
    <property type="match status" value="1"/>
</dbReference>
<dbReference type="STRING" id="36847.CLNEO_07330"/>
<name>A0A136WGB8_9FIRM</name>
<reference evidence="2 3" key="1">
    <citation type="submission" date="2016-01" db="EMBL/GenBank/DDBJ databases">
        <title>Genome sequence of Clostridium neopropionicum X4, DSM-3847.</title>
        <authorList>
            <person name="Poehlein A."/>
            <person name="Beck M.H."/>
            <person name="Bengelsdorf F.R."/>
            <person name="Daniel R."/>
            <person name="Duerre P."/>
        </authorList>
    </citation>
    <scope>NUCLEOTIDE SEQUENCE [LARGE SCALE GENOMIC DNA]</scope>
    <source>
        <strain evidence="2 3">DSM-3847</strain>
    </source>
</reference>
<organism evidence="2 3">
    <name type="scientific">Anaerotignum neopropionicum</name>
    <dbReference type="NCBI Taxonomy" id="36847"/>
    <lineage>
        <taxon>Bacteria</taxon>
        <taxon>Bacillati</taxon>
        <taxon>Bacillota</taxon>
        <taxon>Clostridia</taxon>
        <taxon>Lachnospirales</taxon>
        <taxon>Anaerotignaceae</taxon>
        <taxon>Anaerotignum</taxon>
    </lineage>
</organism>
<dbReference type="Gene3D" id="2.40.30.200">
    <property type="match status" value="1"/>
</dbReference>
<proteinExistence type="predicted"/>
<dbReference type="Proteomes" id="UP000070539">
    <property type="component" value="Unassembled WGS sequence"/>
</dbReference>
<dbReference type="InterPro" id="IPR008841">
    <property type="entry name" value="Siphovirus-type_tail_N"/>
</dbReference>
<evidence type="ECO:0000313" key="2">
    <source>
        <dbReference type="EMBL" id="KXL53507.1"/>
    </source>
</evidence>
<dbReference type="OrthoDB" id="2734969at2"/>
<evidence type="ECO:0000313" key="3">
    <source>
        <dbReference type="Proteomes" id="UP000070539"/>
    </source>
</evidence>
<comment type="caution">
    <text evidence="2">The sequence shown here is derived from an EMBL/GenBank/DDBJ whole genome shotgun (WGS) entry which is preliminary data.</text>
</comment>
<gene>
    <name evidence="2" type="ORF">CLNEO_07330</name>
</gene>
<accession>A0A136WGB8</accession>
<keyword evidence="3" id="KW-1185">Reference proteome</keyword>
<protein>
    <submittedName>
        <fullName evidence="2">Phage tail protein</fullName>
    </submittedName>
</protein>
<dbReference type="RefSeq" id="WP_066084717.1">
    <property type="nucleotide sequence ID" value="NZ_LRVM01000002.1"/>
</dbReference>
<feature type="domain" description="Siphovirus-type tail component RIFT-related" evidence="1">
    <location>
        <begin position="15"/>
        <end position="116"/>
    </location>
</feature>
<sequence>MEPFFIFKGKNSKDYGILISAMPDIVKPQRREQEVTIPGRNGVLTIDENTYEPYTLSIECGKRGAARLSELAVWLDGSGDLIVSTEPDKLYKARISNAIAISDVIYLYNSFLVQFKVFPFKYSVNAVISHADDVILTAPTTINNKGTVYSQPTITVYGTGNITLTINGTGYGLTGVDGYITIDSEMMEVYKGTANANNKYSAMDFPRFEVGQNTISWTGNVTKVEIIPKWRWL</sequence>
<dbReference type="InterPro" id="IPR006520">
    <property type="entry name" value="Dit_BPSPP_N"/>
</dbReference>
<dbReference type="AlphaFoldDB" id="A0A136WGB8"/>
<dbReference type="EMBL" id="LRVM01000002">
    <property type="protein sequence ID" value="KXL53507.1"/>
    <property type="molecule type" value="Genomic_DNA"/>
</dbReference>
<evidence type="ECO:0000259" key="1">
    <source>
        <dbReference type="Pfam" id="PF05709"/>
    </source>
</evidence>
<dbReference type="Pfam" id="PF05709">
    <property type="entry name" value="Sipho_tail"/>
    <property type="match status" value="1"/>
</dbReference>